<dbReference type="Gramene" id="NC4G0238130.1">
    <property type="protein sequence ID" value="NC4G0238130.1:cds"/>
    <property type="gene ID" value="NC4G0238130"/>
</dbReference>
<dbReference type="PANTHER" id="PTHR33193">
    <property type="entry name" value="DOMAIN PROTEIN, PUTATIVE (DUF3511)-RELATED"/>
    <property type="match status" value="1"/>
</dbReference>
<dbReference type="EMBL" id="LR721782">
    <property type="protein sequence ID" value="VVW31802.1"/>
    <property type="molecule type" value="Genomic_DNA"/>
</dbReference>
<accession>A0A5K1D6U6</accession>
<gene>
    <name evidence="1" type="ORF">NYM_LOCUS18381</name>
</gene>
<proteinExistence type="predicted"/>
<reference evidence="1" key="1">
    <citation type="submission" date="2019-09" db="EMBL/GenBank/DDBJ databases">
        <authorList>
            <person name="Zhang L."/>
        </authorList>
    </citation>
    <scope>NUCLEOTIDE SEQUENCE</scope>
</reference>
<organism evidence="1">
    <name type="scientific">Nymphaea colorata</name>
    <name type="common">pocket water lily</name>
    <dbReference type="NCBI Taxonomy" id="210225"/>
    <lineage>
        <taxon>Eukaryota</taxon>
        <taxon>Viridiplantae</taxon>
        <taxon>Streptophyta</taxon>
        <taxon>Embryophyta</taxon>
        <taxon>Tracheophyta</taxon>
        <taxon>Spermatophyta</taxon>
        <taxon>Magnoliopsida</taxon>
        <taxon>Nymphaeales</taxon>
        <taxon>Nymphaeaceae</taxon>
        <taxon>Nymphaea</taxon>
    </lineage>
</organism>
<evidence type="ECO:0008006" key="2">
    <source>
        <dbReference type="Google" id="ProtNLM"/>
    </source>
</evidence>
<dbReference type="AlphaFoldDB" id="A0A5K1D6U6"/>
<evidence type="ECO:0000313" key="1">
    <source>
        <dbReference type="EMBL" id="VVW31802.1"/>
    </source>
</evidence>
<dbReference type="Pfam" id="PF12023">
    <property type="entry name" value="DUF3511"/>
    <property type="match status" value="1"/>
</dbReference>
<sequence length="105" mass="11802">MGEISQFRTYGHKVNEVVRRKTFNGNQTCLASSSSPPPFAGSVACSNSKRKGASIIQSWGFNNAESKRRRRVASYKVYAVEGKVKASFRKGIRWIREKCSEFLHG</sequence>
<dbReference type="InterPro" id="IPR021899">
    <property type="entry name" value="DUF3511"/>
</dbReference>
<dbReference type="PANTHER" id="PTHR33193:SF13">
    <property type="entry name" value="EXPRESSED PROTEIN"/>
    <property type="match status" value="1"/>
</dbReference>
<name>A0A5K1D6U6_9MAGN</name>
<protein>
    <recommendedName>
        <fullName evidence="2">DUF3511 domain-containing protein</fullName>
    </recommendedName>
</protein>